<keyword evidence="3" id="KW-1185">Reference proteome</keyword>
<gene>
    <name evidence="2" type="ORF">FIBRA_01000</name>
</gene>
<evidence type="ECO:0000256" key="1">
    <source>
        <dbReference type="SAM" id="MobiDB-lite"/>
    </source>
</evidence>
<feature type="compositionally biased region" description="Acidic residues" evidence="1">
    <location>
        <begin position="281"/>
        <end position="290"/>
    </location>
</feature>
<dbReference type="InParanoid" id="J4HSL2"/>
<dbReference type="HOGENOM" id="CLU_022336_0_0_1"/>
<evidence type="ECO:0000313" key="2">
    <source>
        <dbReference type="EMBL" id="CCL98992.1"/>
    </source>
</evidence>
<dbReference type="Proteomes" id="UP000006352">
    <property type="component" value="Unassembled WGS sequence"/>
</dbReference>
<organism evidence="2 3">
    <name type="scientific">Fibroporia radiculosa</name>
    <dbReference type="NCBI Taxonomy" id="599839"/>
    <lineage>
        <taxon>Eukaryota</taxon>
        <taxon>Fungi</taxon>
        <taxon>Dikarya</taxon>
        <taxon>Basidiomycota</taxon>
        <taxon>Agaricomycotina</taxon>
        <taxon>Agaricomycetes</taxon>
        <taxon>Polyporales</taxon>
        <taxon>Fibroporiaceae</taxon>
        <taxon>Fibroporia</taxon>
    </lineage>
</organism>
<proteinExistence type="predicted"/>
<feature type="region of interest" description="Disordered" evidence="1">
    <location>
        <begin position="47"/>
        <end position="80"/>
    </location>
</feature>
<protein>
    <submittedName>
        <fullName evidence="2">Uncharacterized protein</fullName>
    </submittedName>
</protein>
<dbReference type="OrthoDB" id="2333993at2759"/>
<feature type="region of interest" description="Disordered" evidence="1">
    <location>
        <begin position="223"/>
        <end position="302"/>
    </location>
</feature>
<feature type="compositionally biased region" description="Polar residues" evidence="1">
    <location>
        <begin position="55"/>
        <end position="68"/>
    </location>
</feature>
<dbReference type="STRING" id="599839.J4HSL2"/>
<feature type="compositionally biased region" description="Polar residues" evidence="1">
    <location>
        <begin position="12"/>
        <end position="24"/>
    </location>
</feature>
<evidence type="ECO:0000313" key="3">
    <source>
        <dbReference type="Proteomes" id="UP000006352"/>
    </source>
</evidence>
<feature type="region of interest" description="Disordered" evidence="1">
    <location>
        <begin position="585"/>
        <end position="641"/>
    </location>
</feature>
<sequence>MADSQRRAPLQPSATLYPSTSDTLSRGAKGRIVASTSDPAYFIPSAATFRPRPYQPQNATHSSQSSSCEVPEKPSHASISTRIQLTRQHSLSTSVTPSFDPLPSDPGVVFLHPPFTDFPDAHKFKDGLTYNLMAANPEWFLDPADFLSANSTNPDAIQYPSQLEPPRGWCPTKKKDLKGGTFPEGEEPRLRCTFCRRCYAGVNAKSMWRRHVLEKHLVAMANRRETGDRKGGRGSNKENGAEKGNIRNNARGGRRAFSGEPTKQEHIPEAWRLPLVPGAQLEDEPEDNSDEFGGPLPQISNDGTVGPELEMDFFSAVASSSTPPLTPGFTPSKSTLSHQNIRDALVESPYDPLVTPLGFRHSPRRLPSDQPWRFPSPSHPLHSKARELSLCMLVRGEASPVVNGLEVSPAIFVSTSERSGKRSLFGSPFDLSFSAPSPRRLFHEPPKPLLDRAPFKEFKVPESPFERSSHKRALSNLSDAWPSDLSLSPVKLPGDGSGLLEPIRLQGEDPFTDGLYNSWLNIGESPRGRIPPKPILDESPVIRKGHQQVGMASVKTKKISSGLTNFGAGLMDAFLSGKDISNTVESSDDDGSALIGGGLDGSPVKAGKKTRRGSWFRDDDGDTEMSEVHPRKRRKTIGGRT</sequence>
<feature type="compositionally biased region" description="Basic residues" evidence="1">
    <location>
        <begin position="630"/>
        <end position="641"/>
    </location>
</feature>
<accession>J4HSL2</accession>
<dbReference type="GeneID" id="24093903"/>
<reference evidence="2 3" key="1">
    <citation type="journal article" date="2012" name="Appl. Environ. Microbiol.">
        <title>Short-read sequencing for genomic analysis of the brown rot fungus Fibroporia radiculosa.</title>
        <authorList>
            <person name="Tang J.D."/>
            <person name="Perkins A.D."/>
            <person name="Sonstegard T.S."/>
            <person name="Schroeder S.G."/>
            <person name="Burgess S.C."/>
            <person name="Diehl S.V."/>
        </authorList>
    </citation>
    <scope>NUCLEOTIDE SEQUENCE [LARGE SCALE GENOMIC DNA]</scope>
    <source>
        <strain evidence="2 3">TFFH 294</strain>
    </source>
</reference>
<dbReference type="RefSeq" id="XP_012178275.1">
    <property type="nucleotide sequence ID" value="XM_012322885.1"/>
</dbReference>
<feature type="region of interest" description="Disordered" evidence="1">
    <location>
        <begin position="1"/>
        <end position="30"/>
    </location>
</feature>
<name>J4HSL2_9APHY</name>
<dbReference type="AlphaFoldDB" id="J4HSL2"/>
<feature type="compositionally biased region" description="Basic and acidic residues" evidence="1">
    <location>
        <begin position="223"/>
        <end position="245"/>
    </location>
</feature>
<dbReference type="EMBL" id="HE796909">
    <property type="protein sequence ID" value="CCL98992.1"/>
    <property type="molecule type" value="Genomic_DNA"/>
</dbReference>